<evidence type="ECO:0000313" key="6">
    <source>
        <dbReference type="Proteomes" id="UP001152320"/>
    </source>
</evidence>
<evidence type="ECO:0000256" key="1">
    <source>
        <dbReference type="ARBA" id="ARBA00022468"/>
    </source>
</evidence>
<feature type="compositionally biased region" description="Polar residues" evidence="2">
    <location>
        <begin position="18"/>
        <end position="30"/>
    </location>
</feature>
<dbReference type="Gene3D" id="2.60.40.150">
    <property type="entry name" value="C2 domain"/>
    <property type="match status" value="1"/>
</dbReference>
<dbReference type="InterPro" id="IPR057459">
    <property type="entry name" value="SYDE1/2_C2"/>
</dbReference>
<dbReference type="InterPro" id="IPR008936">
    <property type="entry name" value="Rho_GTPase_activation_prot"/>
</dbReference>
<dbReference type="GO" id="GO:0097060">
    <property type="term" value="C:synaptic membrane"/>
    <property type="evidence" value="ECO:0007669"/>
    <property type="project" value="TreeGrafter"/>
</dbReference>
<dbReference type="SUPFAM" id="SSF48350">
    <property type="entry name" value="GTPase activation domain, GAP"/>
    <property type="match status" value="1"/>
</dbReference>
<dbReference type="Pfam" id="PF00620">
    <property type="entry name" value="RhoGAP"/>
    <property type="match status" value="1"/>
</dbReference>
<dbReference type="OrthoDB" id="120383at2759"/>
<feature type="compositionally biased region" description="Basic and acidic residues" evidence="2">
    <location>
        <begin position="504"/>
        <end position="518"/>
    </location>
</feature>
<name>A0A9Q1HC13_HOLLE</name>
<dbReference type="InterPro" id="IPR000198">
    <property type="entry name" value="RhoGAP_dom"/>
</dbReference>
<feature type="domain" description="C2" evidence="3">
    <location>
        <begin position="112"/>
        <end position="229"/>
    </location>
</feature>
<dbReference type="Pfam" id="PF25336">
    <property type="entry name" value="C2_SYDE"/>
    <property type="match status" value="1"/>
</dbReference>
<dbReference type="SUPFAM" id="SSF49562">
    <property type="entry name" value="C2 domain (Calcium/lipid-binding domain, CaLB)"/>
    <property type="match status" value="1"/>
</dbReference>
<evidence type="ECO:0000256" key="2">
    <source>
        <dbReference type="SAM" id="MobiDB-lite"/>
    </source>
</evidence>
<sequence>MLEWKALSSWYTDIPKMTRQTSIPGESPQSPRRDEQRLIRRKMAGISLDFSLFKMPQSAKINRSNFIGRKGSNPSQSVSQGPKYVPKPSPEKKKSRRISSNKPLDVDAAMFMKYKGDIGTRARSPSPFSGILTLHLHGGRKMSTKKEMRELYCVVEVDCVHKAQTCTICGHDEFCWDEKFEIDLEQSHCLSLMIYSYGSDYDSKQKLCYRTAVRFSNLFSQTRSKEEVHNLALRLDPRGTLYATLSFTERSATLKRVPSLDRRGVFGVHIDVVVRREGAERNIPFIVQKCVQEVELRGLNSIGIYRVCGSAKKKKKLHDEFEKASALVDLNFENYPDINIITGVIKDYLRELPEPLFTSTVCERLLELMDSANMSFTTEKVLQAMLLLPQSNRDTAEYLLDHLKAVDAYSGRNKMNIYNIAVCFGPVLMSRGCAQAIANGNEKNKIEGSNRTQSVDSAEKHIELLHMLLDVWPARTVLAKGPPPDEEEPKPSEDPVIDNQEEDSCYHSNDDLDESAPKDVVVDGAEEGEEIKNNAVEDAGWDADHLEVSAC</sequence>
<dbReference type="Proteomes" id="UP001152320">
    <property type="component" value="Chromosome 6"/>
</dbReference>
<dbReference type="GO" id="GO:0016477">
    <property type="term" value="P:cell migration"/>
    <property type="evidence" value="ECO:0007669"/>
    <property type="project" value="TreeGrafter"/>
</dbReference>
<feature type="region of interest" description="Disordered" evidence="2">
    <location>
        <begin position="477"/>
        <end position="518"/>
    </location>
</feature>
<dbReference type="Gene3D" id="1.10.555.10">
    <property type="entry name" value="Rho GTPase activation protein"/>
    <property type="match status" value="1"/>
</dbReference>
<accession>A0A9Q1HC13</accession>
<keyword evidence="6" id="KW-1185">Reference proteome</keyword>
<dbReference type="GO" id="GO:0046578">
    <property type="term" value="P:regulation of Ras protein signal transduction"/>
    <property type="evidence" value="ECO:0007669"/>
    <property type="project" value="TreeGrafter"/>
</dbReference>
<dbReference type="SMART" id="SM00324">
    <property type="entry name" value="RhoGAP"/>
    <property type="match status" value="1"/>
</dbReference>
<dbReference type="PANTHER" id="PTHR46150:SF3">
    <property type="entry name" value="RHO GTPASE-ACTIVATING PROTEIN 100F"/>
    <property type="match status" value="1"/>
</dbReference>
<dbReference type="EMBL" id="JAIZAY010000006">
    <property type="protein sequence ID" value="KAJ8040529.1"/>
    <property type="molecule type" value="Genomic_DNA"/>
</dbReference>
<dbReference type="PROSITE" id="PS50004">
    <property type="entry name" value="C2"/>
    <property type="match status" value="1"/>
</dbReference>
<evidence type="ECO:0000259" key="4">
    <source>
        <dbReference type="PROSITE" id="PS50238"/>
    </source>
</evidence>
<dbReference type="InterPro" id="IPR052118">
    <property type="entry name" value="Rho-GAP_regulator"/>
</dbReference>
<protein>
    <submittedName>
        <fullName evidence="5">Uncharacterized protein</fullName>
    </submittedName>
</protein>
<evidence type="ECO:0000259" key="3">
    <source>
        <dbReference type="PROSITE" id="PS50004"/>
    </source>
</evidence>
<dbReference type="GO" id="GO:0007165">
    <property type="term" value="P:signal transduction"/>
    <property type="evidence" value="ECO:0007669"/>
    <property type="project" value="InterPro"/>
</dbReference>
<dbReference type="PROSITE" id="PS50238">
    <property type="entry name" value="RHOGAP"/>
    <property type="match status" value="1"/>
</dbReference>
<dbReference type="InterPro" id="IPR035892">
    <property type="entry name" value="C2_domain_sf"/>
</dbReference>
<dbReference type="PANTHER" id="PTHR46150">
    <property type="entry name" value="RHO GTPASE-ACTIVATING PROTEIN 100F"/>
    <property type="match status" value="1"/>
</dbReference>
<dbReference type="InterPro" id="IPR000008">
    <property type="entry name" value="C2_dom"/>
</dbReference>
<organism evidence="5 6">
    <name type="scientific">Holothuria leucospilota</name>
    <name type="common">Black long sea cucumber</name>
    <name type="synonym">Mertensiothuria leucospilota</name>
    <dbReference type="NCBI Taxonomy" id="206669"/>
    <lineage>
        <taxon>Eukaryota</taxon>
        <taxon>Metazoa</taxon>
        <taxon>Echinodermata</taxon>
        <taxon>Eleutherozoa</taxon>
        <taxon>Echinozoa</taxon>
        <taxon>Holothuroidea</taxon>
        <taxon>Aspidochirotacea</taxon>
        <taxon>Aspidochirotida</taxon>
        <taxon>Holothuriidae</taxon>
        <taxon>Holothuria</taxon>
    </lineage>
</organism>
<dbReference type="GO" id="GO:0005096">
    <property type="term" value="F:GTPase activator activity"/>
    <property type="evidence" value="ECO:0007669"/>
    <property type="project" value="UniProtKB-KW"/>
</dbReference>
<comment type="caution">
    <text evidence="5">The sequence shown here is derived from an EMBL/GenBank/DDBJ whole genome shotgun (WGS) entry which is preliminary data.</text>
</comment>
<keyword evidence="1" id="KW-0343">GTPase activation</keyword>
<evidence type="ECO:0000313" key="5">
    <source>
        <dbReference type="EMBL" id="KAJ8040529.1"/>
    </source>
</evidence>
<feature type="domain" description="Rho-GAP" evidence="4">
    <location>
        <begin position="268"/>
        <end position="469"/>
    </location>
</feature>
<feature type="region of interest" description="Disordered" evidence="2">
    <location>
        <begin position="64"/>
        <end position="100"/>
    </location>
</feature>
<reference evidence="5" key="1">
    <citation type="submission" date="2021-10" db="EMBL/GenBank/DDBJ databases">
        <title>Tropical sea cucumber genome reveals ecological adaptation and Cuvierian tubules defense mechanism.</title>
        <authorList>
            <person name="Chen T."/>
        </authorList>
    </citation>
    <scope>NUCLEOTIDE SEQUENCE</scope>
    <source>
        <strain evidence="5">Nanhai2018</strain>
        <tissue evidence="5">Muscle</tissue>
    </source>
</reference>
<dbReference type="AlphaFoldDB" id="A0A9Q1HC13"/>
<proteinExistence type="predicted"/>
<gene>
    <name evidence="5" type="ORF">HOLleu_14848</name>
</gene>
<feature type="region of interest" description="Disordered" evidence="2">
    <location>
        <begin position="15"/>
        <end position="36"/>
    </location>
</feature>